<evidence type="ECO:0000256" key="4">
    <source>
        <dbReference type="ARBA" id="ARBA00022692"/>
    </source>
</evidence>
<dbReference type="Pfam" id="PF01277">
    <property type="entry name" value="Oleosin"/>
    <property type="match status" value="1"/>
</dbReference>
<evidence type="ECO:0000256" key="3">
    <source>
        <dbReference type="ARBA" id="ARBA00022677"/>
    </source>
</evidence>
<reference evidence="10 11" key="1">
    <citation type="submission" date="2024-01" db="EMBL/GenBank/DDBJ databases">
        <title>The genomes of 5 underutilized Papilionoideae crops provide insights into root nodulation and disease resistance.</title>
        <authorList>
            <person name="Yuan L."/>
        </authorList>
    </citation>
    <scope>NUCLEOTIDE SEQUENCE [LARGE SCALE GENOMIC DNA]</scope>
    <source>
        <strain evidence="10">LY-2023</strain>
        <tissue evidence="10">Leaf</tissue>
    </source>
</reference>
<comment type="caution">
    <text evidence="10">The sequence shown here is derived from an EMBL/GenBank/DDBJ whole genome shotgun (WGS) entry which is preliminary data.</text>
</comment>
<sequence length="141" mass="14956">MADPQHSPTRHFIVLTTLVPFGATLLLLAALILTATVIGLTLATPLFLIFSPILLPAALVVGLAVAGFLTSGAFGITSLSSFAWLASYLRRSRLPHHHKSPPPDIATDQAADTLAQNPQETSQEAQEEAAPKAKEGPKRDQ</sequence>
<feature type="transmembrane region" description="Helical" evidence="9">
    <location>
        <begin position="12"/>
        <end position="34"/>
    </location>
</feature>
<proteinExistence type="inferred from homology"/>
<dbReference type="InterPro" id="IPR000136">
    <property type="entry name" value="Oleosin"/>
</dbReference>
<dbReference type="GO" id="GO:0010344">
    <property type="term" value="P:seed oilbody biogenesis"/>
    <property type="evidence" value="ECO:0007669"/>
    <property type="project" value="TreeGrafter"/>
</dbReference>
<evidence type="ECO:0000256" key="7">
    <source>
        <dbReference type="RuleBase" id="RU000540"/>
    </source>
</evidence>
<evidence type="ECO:0000256" key="8">
    <source>
        <dbReference type="SAM" id="MobiDB-lite"/>
    </source>
</evidence>
<dbReference type="GO" id="GO:0019915">
    <property type="term" value="P:lipid storage"/>
    <property type="evidence" value="ECO:0007669"/>
    <property type="project" value="TreeGrafter"/>
</dbReference>
<keyword evidence="6 9" id="KW-0472">Membrane</keyword>
<evidence type="ECO:0000256" key="9">
    <source>
        <dbReference type="SAM" id="Phobius"/>
    </source>
</evidence>
<organism evidence="10 11">
    <name type="scientific">Clitoria ternatea</name>
    <name type="common">Butterfly pea</name>
    <dbReference type="NCBI Taxonomy" id="43366"/>
    <lineage>
        <taxon>Eukaryota</taxon>
        <taxon>Viridiplantae</taxon>
        <taxon>Streptophyta</taxon>
        <taxon>Embryophyta</taxon>
        <taxon>Tracheophyta</taxon>
        <taxon>Spermatophyta</taxon>
        <taxon>Magnoliopsida</taxon>
        <taxon>eudicotyledons</taxon>
        <taxon>Gunneridae</taxon>
        <taxon>Pentapetalae</taxon>
        <taxon>rosids</taxon>
        <taxon>fabids</taxon>
        <taxon>Fabales</taxon>
        <taxon>Fabaceae</taxon>
        <taxon>Papilionoideae</taxon>
        <taxon>50 kb inversion clade</taxon>
        <taxon>NPAAA clade</taxon>
        <taxon>indigoferoid/millettioid clade</taxon>
        <taxon>Phaseoleae</taxon>
        <taxon>Clitoria</taxon>
    </lineage>
</organism>
<dbReference type="AlphaFoldDB" id="A0AAN9EXI6"/>
<evidence type="ECO:0000313" key="11">
    <source>
        <dbReference type="Proteomes" id="UP001359559"/>
    </source>
</evidence>
<keyword evidence="3 7" id="KW-0551">Lipid droplet</keyword>
<evidence type="ECO:0000256" key="5">
    <source>
        <dbReference type="ARBA" id="ARBA00022989"/>
    </source>
</evidence>
<name>A0AAN9EXI6_CLITE</name>
<feature type="transmembrane region" description="Helical" evidence="9">
    <location>
        <begin position="72"/>
        <end position="89"/>
    </location>
</feature>
<feature type="transmembrane region" description="Helical" evidence="9">
    <location>
        <begin position="46"/>
        <end position="66"/>
    </location>
</feature>
<comment type="similarity">
    <text evidence="2 7">Belongs to the oleosin family.</text>
</comment>
<dbReference type="PANTHER" id="PTHR33203:SF44">
    <property type="entry name" value="OLEOSIN 20.3 KDA"/>
    <property type="match status" value="1"/>
</dbReference>
<keyword evidence="5 9" id="KW-1133">Transmembrane helix</keyword>
<feature type="region of interest" description="Disordered" evidence="8">
    <location>
        <begin position="95"/>
        <end position="141"/>
    </location>
</feature>
<dbReference type="GO" id="GO:0012511">
    <property type="term" value="C:monolayer-surrounded lipid storage body"/>
    <property type="evidence" value="ECO:0007669"/>
    <property type="project" value="InterPro"/>
</dbReference>
<dbReference type="GO" id="GO:0016020">
    <property type="term" value="C:membrane"/>
    <property type="evidence" value="ECO:0007669"/>
    <property type="project" value="UniProtKB-SubCell"/>
</dbReference>
<gene>
    <name evidence="10" type="ORF">RJT34_33275</name>
</gene>
<evidence type="ECO:0000256" key="2">
    <source>
        <dbReference type="ARBA" id="ARBA00010858"/>
    </source>
</evidence>
<protein>
    <recommendedName>
        <fullName evidence="7">Oleosin</fullName>
    </recommendedName>
</protein>
<evidence type="ECO:0000256" key="6">
    <source>
        <dbReference type="ARBA" id="ARBA00023136"/>
    </source>
</evidence>
<comment type="subcellular location">
    <subcellularLocation>
        <location evidence="7">Lipid droplet</location>
    </subcellularLocation>
    <subcellularLocation>
        <location evidence="7">Membrane</location>
        <topology evidence="7">Multi-pass membrane protein</topology>
    </subcellularLocation>
</comment>
<dbReference type="GO" id="GO:0050826">
    <property type="term" value="P:response to freezing"/>
    <property type="evidence" value="ECO:0007669"/>
    <property type="project" value="TreeGrafter"/>
</dbReference>
<dbReference type="EMBL" id="JAYKXN010000008">
    <property type="protein sequence ID" value="KAK7265652.1"/>
    <property type="molecule type" value="Genomic_DNA"/>
</dbReference>
<dbReference type="PANTHER" id="PTHR33203">
    <property type="entry name" value="OLEOSIN"/>
    <property type="match status" value="1"/>
</dbReference>
<comment type="function">
    <text evidence="1">May have a structural role to stabilize the lipid body during desiccation of the seed by preventing coalescence of the oil. Probably interacts with both lipid and phospholipid moieties of lipid bodies. May also provide recognition signals for specific lipase anchorage in lipolysis during seedling growth.</text>
</comment>
<keyword evidence="4 9" id="KW-0812">Transmembrane</keyword>
<feature type="compositionally biased region" description="Basic and acidic residues" evidence="8">
    <location>
        <begin position="129"/>
        <end position="141"/>
    </location>
</feature>
<accession>A0AAN9EXI6</accession>
<keyword evidence="11" id="KW-1185">Reference proteome</keyword>
<dbReference type="PROSITE" id="PS00811">
    <property type="entry name" value="OLEOSINS"/>
    <property type="match status" value="1"/>
</dbReference>
<evidence type="ECO:0000313" key="10">
    <source>
        <dbReference type="EMBL" id="KAK7265652.1"/>
    </source>
</evidence>
<evidence type="ECO:0000256" key="1">
    <source>
        <dbReference type="ARBA" id="ARBA00002582"/>
    </source>
</evidence>
<dbReference type="Proteomes" id="UP001359559">
    <property type="component" value="Unassembled WGS sequence"/>
</dbReference>